<keyword evidence="3 8" id="KW-0812">Transmembrane</keyword>
<evidence type="ECO:0000256" key="2">
    <source>
        <dbReference type="ARBA" id="ARBA00004829"/>
    </source>
</evidence>
<dbReference type="EMBL" id="JACHGT010000003">
    <property type="protein sequence ID" value="MBB6033706.1"/>
    <property type="molecule type" value="Genomic_DNA"/>
</dbReference>
<dbReference type="GO" id="GO:0016872">
    <property type="term" value="F:intramolecular lyase activity"/>
    <property type="evidence" value="ECO:0007669"/>
    <property type="project" value="InterPro"/>
</dbReference>
<organism evidence="10 11">
    <name type="scientific">Phytomonospora endophytica</name>
    <dbReference type="NCBI Taxonomy" id="714109"/>
    <lineage>
        <taxon>Bacteria</taxon>
        <taxon>Bacillati</taxon>
        <taxon>Actinomycetota</taxon>
        <taxon>Actinomycetes</taxon>
        <taxon>Micromonosporales</taxon>
        <taxon>Micromonosporaceae</taxon>
        <taxon>Phytomonospora</taxon>
    </lineage>
</organism>
<comment type="pathway">
    <text evidence="2">Carotenoid biosynthesis.</text>
</comment>
<dbReference type="GO" id="GO:0045436">
    <property type="term" value="F:lycopene beta cyclase activity"/>
    <property type="evidence" value="ECO:0007669"/>
    <property type="project" value="UniProtKB-ARBA"/>
</dbReference>
<dbReference type="AlphaFoldDB" id="A0A841FBR8"/>
<dbReference type="Proteomes" id="UP000548476">
    <property type="component" value="Unassembled WGS sequence"/>
</dbReference>
<comment type="caution">
    <text evidence="10">The sequence shown here is derived from an EMBL/GenBank/DDBJ whole genome shotgun (WGS) entry which is preliminary data.</text>
</comment>
<evidence type="ECO:0000259" key="9">
    <source>
        <dbReference type="Pfam" id="PF18916"/>
    </source>
</evidence>
<comment type="subcellular location">
    <subcellularLocation>
        <location evidence="1">Membrane</location>
        <topology evidence="1">Multi-pass membrane protein</topology>
    </subcellularLocation>
</comment>
<accession>A0A841FBR8</accession>
<dbReference type="Pfam" id="PF18916">
    <property type="entry name" value="Lycopene_cyc"/>
    <property type="match status" value="1"/>
</dbReference>
<keyword evidence="7" id="KW-0413">Isomerase</keyword>
<dbReference type="InterPro" id="IPR017825">
    <property type="entry name" value="Lycopene_cyclase_dom"/>
</dbReference>
<keyword evidence="5 8" id="KW-1133">Transmembrane helix</keyword>
<feature type="transmembrane region" description="Helical" evidence="8">
    <location>
        <begin position="80"/>
        <end position="101"/>
    </location>
</feature>
<feature type="transmembrane region" description="Helical" evidence="8">
    <location>
        <begin position="36"/>
        <end position="60"/>
    </location>
</feature>
<keyword evidence="4" id="KW-0125">Carotenoid biosynthesis</keyword>
<keyword evidence="6 8" id="KW-0472">Membrane</keyword>
<evidence type="ECO:0000256" key="6">
    <source>
        <dbReference type="ARBA" id="ARBA00023136"/>
    </source>
</evidence>
<sequence length="109" mass="11984">MRQLIYLGVLLGCLVCAGWLEPVLKTRVLARHRRVLRTIALVAIPFLLIDTAAILAGWWWFDGDAVIGAYLPGGVPLEEVLFFVVVPVCAILGFEAVRTVLGRLGKAER</sequence>
<dbReference type="GO" id="GO:0016020">
    <property type="term" value="C:membrane"/>
    <property type="evidence" value="ECO:0007669"/>
    <property type="project" value="UniProtKB-SubCell"/>
</dbReference>
<evidence type="ECO:0000256" key="7">
    <source>
        <dbReference type="ARBA" id="ARBA00023235"/>
    </source>
</evidence>
<protein>
    <submittedName>
        <fullName evidence="10">Lycopene cyclase domain-containing protein</fullName>
    </submittedName>
</protein>
<feature type="domain" description="Lycopene cyclase" evidence="9">
    <location>
        <begin position="23"/>
        <end position="95"/>
    </location>
</feature>
<keyword evidence="11" id="KW-1185">Reference proteome</keyword>
<evidence type="ECO:0000313" key="10">
    <source>
        <dbReference type="EMBL" id="MBB6033706.1"/>
    </source>
</evidence>
<dbReference type="RefSeq" id="WP_203685840.1">
    <property type="nucleotide sequence ID" value="NZ_BONT01000013.1"/>
</dbReference>
<evidence type="ECO:0000256" key="8">
    <source>
        <dbReference type="SAM" id="Phobius"/>
    </source>
</evidence>
<reference evidence="10 11" key="1">
    <citation type="submission" date="2020-08" db="EMBL/GenBank/DDBJ databases">
        <title>Genomic Encyclopedia of Type Strains, Phase IV (KMG-IV): sequencing the most valuable type-strain genomes for metagenomic binning, comparative biology and taxonomic classification.</title>
        <authorList>
            <person name="Goeker M."/>
        </authorList>
    </citation>
    <scope>NUCLEOTIDE SEQUENCE [LARGE SCALE GENOMIC DNA]</scope>
    <source>
        <strain evidence="10 11">YIM 65646</strain>
    </source>
</reference>
<evidence type="ECO:0000256" key="5">
    <source>
        <dbReference type="ARBA" id="ARBA00022989"/>
    </source>
</evidence>
<dbReference type="NCBIfam" id="TIGR03462">
    <property type="entry name" value="CarR_dom_SF"/>
    <property type="match status" value="1"/>
</dbReference>
<evidence type="ECO:0000256" key="1">
    <source>
        <dbReference type="ARBA" id="ARBA00004141"/>
    </source>
</evidence>
<proteinExistence type="predicted"/>
<evidence type="ECO:0000256" key="4">
    <source>
        <dbReference type="ARBA" id="ARBA00022746"/>
    </source>
</evidence>
<dbReference type="GO" id="GO:0016117">
    <property type="term" value="P:carotenoid biosynthetic process"/>
    <property type="evidence" value="ECO:0007669"/>
    <property type="project" value="UniProtKB-KW"/>
</dbReference>
<feature type="transmembrane region" description="Helical" evidence="8">
    <location>
        <begin position="6"/>
        <end position="24"/>
    </location>
</feature>
<evidence type="ECO:0000313" key="11">
    <source>
        <dbReference type="Proteomes" id="UP000548476"/>
    </source>
</evidence>
<name>A0A841FBR8_9ACTN</name>
<gene>
    <name evidence="10" type="ORF">HNR73_001556</name>
</gene>
<evidence type="ECO:0000256" key="3">
    <source>
        <dbReference type="ARBA" id="ARBA00022692"/>
    </source>
</evidence>